<name>A0A811YEZ7_NYCPR</name>
<evidence type="ECO:0000313" key="3">
    <source>
        <dbReference type="Proteomes" id="UP000645828"/>
    </source>
</evidence>
<sequence>MGPAWPCWAGGLTDGRRAGEARDAQTRGRYFCSEPRAAPRPGPLIKPPWSLPPPPNAAGCEAPVPAPPGPPPPPRPSQPAGLRARRPPGAGLGDLEGGSQRLRGRSPTPQRAAHLVTLFKSLTSSGPHFAPYTRVGRHLQAPATRRPGALSSRAPGPSSCSSKDPSRAVGSPARPCPPAPLPPPPYPRPRPRAPQARSHHSAAPGAGDGDASGIPESSKDTSGPVRTAAPWANRFRRSCPPAKGGYRERGREAPPWAWLWPRKATWGGLMGEGGPGKNRWSRRTQSDSESWPISIHRQLLWGGVSCLLGGHNLVTRGTGAT</sequence>
<organism evidence="2 3">
    <name type="scientific">Nyctereutes procyonoides</name>
    <name type="common">Raccoon dog</name>
    <name type="synonym">Canis procyonoides</name>
    <dbReference type="NCBI Taxonomy" id="34880"/>
    <lineage>
        <taxon>Eukaryota</taxon>
        <taxon>Metazoa</taxon>
        <taxon>Chordata</taxon>
        <taxon>Craniata</taxon>
        <taxon>Vertebrata</taxon>
        <taxon>Euteleostomi</taxon>
        <taxon>Mammalia</taxon>
        <taxon>Eutheria</taxon>
        <taxon>Laurasiatheria</taxon>
        <taxon>Carnivora</taxon>
        <taxon>Caniformia</taxon>
        <taxon>Canidae</taxon>
        <taxon>Nyctereutes</taxon>
    </lineage>
</organism>
<dbReference type="Proteomes" id="UP000645828">
    <property type="component" value="Unassembled WGS sequence"/>
</dbReference>
<feature type="compositionally biased region" description="Pro residues" evidence="1">
    <location>
        <begin position="38"/>
        <end position="56"/>
    </location>
</feature>
<reference evidence="2" key="1">
    <citation type="submission" date="2020-12" db="EMBL/GenBank/DDBJ databases">
        <authorList>
            <consortium name="Molecular Ecology Group"/>
        </authorList>
    </citation>
    <scope>NUCLEOTIDE SEQUENCE</scope>
    <source>
        <strain evidence="2">TBG_1078</strain>
    </source>
</reference>
<dbReference type="EMBL" id="CAJHUB010000676">
    <property type="protein sequence ID" value="CAD7676071.1"/>
    <property type="molecule type" value="Genomic_DNA"/>
</dbReference>
<feature type="compositionally biased region" description="Basic and acidic residues" evidence="1">
    <location>
        <begin position="14"/>
        <end position="26"/>
    </location>
</feature>
<protein>
    <submittedName>
        <fullName evidence="2">(raccoon dog) hypothetical protein</fullName>
    </submittedName>
</protein>
<feature type="region of interest" description="Disordered" evidence="1">
    <location>
        <begin position="267"/>
        <end position="286"/>
    </location>
</feature>
<gene>
    <name evidence="2" type="ORF">NYPRO_LOCUS8866</name>
</gene>
<feature type="compositionally biased region" description="Pro residues" evidence="1">
    <location>
        <begin position="174"/>
        <end position="188"/>
    </location>
</feature>
<accession>A0A811YEZ7</accession>
<keyword evidence="3" id="KW-1185">Reference proteome</keyword>
<dbReference type="AlphaFoldDB" id="A0A811YEZ7"/>
<evidence type="ECO:0000313" key="2">
    <source>
        <dbReference type="EMBL" id="CAD7676071.1"/>
    </source>
</evidence>
<evidence type="ECO:0000256" key="1">
    <source>
        <dbReference type="SAM" id="MobiDB-lite"/>
    </source>
</evidence>
<feature type="compositionally biased region" description="Pro residues" evidence="1">
    <location>
        <begin position="64"/>
        <end position="77"/>
    </location>
</feature>
<feature type="region of interest" description="Disordered" evidence="1">
    <location>
        <begin position="1"/>
        <end position="251"/>
    </location>
</feature>
<proteinExistence type="predicted"/>
<feature type="compositionally biased region" description="Low complexity" evidence="1">
    <location>
        <begin position="151"/>
        <end position="162"/>
    </location>
</feature>
<comment type="caution">
    <text evidence="2">The sequence shown here is derived from an EMBL/GenBank/DDBJ whole genome shotgun (WGS) entry which is preliminary data.</text>
</comment>
<feature type="compositionally biased region" description="Low complexity" evidence="1">
    <location>
        <begin position="193"/>
        <end position="213"/>
    </location>
</feature>